<accession>A0A9P4GYV7</accession>
<protein>
    <submittedName>
        <fullName evidence="2">HET-domain-containing protein</fullName>
    </submittedName>
</protein>
<reference evidence="2" key="1">
    <citation type="journal article" date="2020" name="Stud. Mycol.">
        <title>101 Dothideomycetes genomes: a test case for predicting lifestyles and emergence of pathogens.</title>
        <authorList>
            <person name="Haridas S."/>
            <person name="Albert R."/>
            <person name="Binder M."/>
            <person name="Bloem J."/>
            <person name="Labutti K."/>
            <person name="Salamov A."/>
            <person name="Andreopoulos B."/>
            <person name="Baker S."/>
            <person name="Barry K."/>
            <person name="Bills G."/>
            <person name="Bluhm B."/>
            <person name="Cannon C."/>
            <person name="Castanera R."/>
            <person name="Culley D."/>
            <person name="Daum C."/>
            <person name="Ezra D."/>
            <person name="Gonzalez J."/>
            <person name="Henrissat B."/>
            <person name="Kuo A."/>
            <person name="Liang C."/>
            <person name="Lipzen A."/>
            <person name="Lutzoni F."/>
            <person name="Magnuson J."/>
            <person name="Mondo S."/>
            <person name="Nolan M."/>
            <person name="Ohm R."/>
            <person name="Pangilinan J."/>
            <person name="Park H.-J."/>
            <person name="Ramirez L."/>
            <person name="Alfaro M."/>
            <person name="Sun H."/>
            <person name="Tritt A."/>
            <person name="Yoshinaga Y."/>
            <person name="Zwiers L.-H."/>
            <person name="Turgeon B."/>
            <person name="Goodwin S."/>
            <person name="Spatafora J."/>
            <person name="Crous P."/>
            <person name="Grigoriev I."/>
        </authorList>
    </citation>
    <scope>NUCLEOTIDE SEQUENCE</scope>
    <source>
        <strain evidence="2">CBS 110217</strain>
    </source>
</reference>
<evidence type="ECO:0000313" key="2">
    <source>
        <dbReference type="EMBL" id="KAF2023661.1"/>
    </source>
</evidence>
<proteinExistence type="predicted"/>
<dbReference type="Pfam" id="PF06985">
    <property type="entry name" value="HET"/>
    <property type="match status" value="1"/>
</dbReference>
<feature type="non-terminal residue" evidence="2">
    <location>
        <position position="74"/>
    </location>
</feature>
<name>A0A9P4GYV7_9PLEO</name>
<keyword evidence="3" id="KW-1185">Reference proteome</keyword>
<dbReference type="Proteomes" id="UP000799777">
    <property type="component" value="Unassembled WGS sequence"/>
</dbReference>
<dbReference type="InterPro" id="IPR010730">
    <property type="entry name" value="HET"/>
</dbReference>
<dbReference type="EMBL" id="ML978331">
    <property type="protein sequence ID" value="KAF2023661.1"/>
    <property type="molecule type" value="Genomic_DNA"/>
</dbReference>
<dbReference type="OrthoDB" id="270167at2759"/>
<comment type="caution">
    <text evidence="2">The sequence shown here is derived from an EMBL/GenBank/DDBJ whole genome shotgun (WGS) entry which is preliminary data.</text>
</comment>
<organism evidence="2 3">
    <name type="scientific">Setomelanomma holmii</name>
    <dbReference type="NCBI Taxonomy" id="210430"/>
    <lineage>
        <taxon>Eukaryota</taxon>
        <taxon>Fungi</taxon>
        <taxon>Dikarya</taxon>
        <taxon>Ascomycota</taxon>
        <taxon>Pezizomycotina</taxon>
        <taxon>Dothideomycetes</taxon>
        <taxon>Pleosporomycetidae</taxon>
        <taxon>Pleosporales</taxon>
        <taxon>Pleosporineae</taxon>
        <taxon>Phaeosphaeriaceae</taxon>
        <taxon>Setomelanomma</taxon>
    </lineage>
</organism>
<dbReference type="PANTHER" id="PTHR24148:SF64">
    <property type="entry name" value="HETEROKARYON INCOMPATIBILITY DOMAIN-CONTAINING PROTEIN"/>
    <property type="match status" value="1"/>
</dbReference>
<dbReference type="AlphaFoldDB" id="A0A9P4GYV7"/>
<feature type="domain" description="Heterokaryon incompatibility" evidence="1">
    <location>
        <begin position="13"/>
        <end position="73"/>
    </location>
</feature>
<evidence type="ECO:0000259" key="1">
    <source>
        <dbReference type="Pfam" id="PF06985"/>
    </source>
</evidence>
<gene>
    <name evidence="2" type="ORF">EK21DRAFT_80339</name>
</gene>
<sequence length="74" mass="8525">MPERPSIVSNNAKKTLKLRENVAEMLECLQQATSIRRLWIDAICINQKDDREKSFQVQQMGNIYAGATQVIIYI</sequence>
<dbReference type="InterPro" id="IPR052895">
    <property type="entry name" value="HetReg/Transcr_Mod"/>
</dbReference>
<evidence type="ECO:0000313" key="3">
    <source>
        <dbReference type="Proteomes" id="UP000799777"/>
    </source>
</evidence>
<dbReference type="PANTHER" id="PTHR24148">
    <property type="entry name" value="ANKYRIN REPEAT DOMAIN-CONTAINING PROTEIN 39 HOMOLOG-RELATED"/>
    <property type="match status" value="1"/>
</dbReference>